<dbReference type="Gene3D" id="3.40.50.1000">
    <property type="entry name" value="HAD superfamily/HAD-like"/>
    <property type="match status" value="1"/>
</dbReference>
<dbReference type="InterPro" id="IPR006439">
    <property type="entry name" value="HAD-SF_hydro_IA"/>
</dbReference>
<dbReference type="GO" id="GO:0005975">
    <property type="term" value="P:carbohydrate metabolic process"/>
    <property type="evidence" value="ECO:0007669"/>
    <property type="project" value="InterPro"/>
</dbReference>
<evidence type="ECO:0000256" key="3">
    <source>
        <dbReference type="ARBA" id="ARBA00004818"/>
    </source>
</evidence>
<evidence type="ECO:0000256" key="7">
    <source>
        <dbReference type="ARBA" id="ARBA00022801"/>
    </source>
</evidence>
<comment type="similarity">
    <text evidence="4">Belongs to the HAD-like hydrolase superfamily. CbbY/CbbZ/Gph/YieH family.</text>
</comment>
<dbReference type="PRINTS" id="PR00413">
    <property type="entry name" value="HADHALOGNASE"/>
</dbReference>
<dbReference type="GO" id="GO:0046872">
    <property type="term" value="F:metal ion binding"/>
    <property type="evidence" value="ECO:0007669"/>
    <property type="project" value="UniProtKB-KW"/>
</dbReference>
<accession>A0A1W1ELK5</accession>
<dbReference type="SFLD" id="SFLDG01129">
    <property type="entry name" value="C1.5:_HAD__Beta-PGM__Phosphata"/>
    <property type="match status" value="1"/>
</dbReference>
<evidence type="ECO:0000256" key="2">
    <source>
        <dbReference type="ARBA" id="ARBA00001946"/>
    </source>
</evidence>
<evidence type="ECO:0000256" key="4">
    <source>
        <dbReference type="ARBA" id="ARBA00006171"/>
    </source>
</evidence>
<name>A0A1W1ELK5_9ZZZZ</name>
<dbReference type="AlphaFoldDB" id="A0A1W1ELK5"/>
<dbReference type="GO" id="GO:0006281">
    <property type="term" value="P:DNA repair"/>
    <property type="evidence" value="ECO:0007669"/>
    <property type="project" value="TreeGrafter"/>
</dbReference>
<dbReference type="FunFam" id="3.40.50.1000:FF:000022">
    <property type="entry name" value="Phosphoglycolate phosphatase"/>
    <property type="match status" value="1"/>
</dbReference>
<evidence type="ECO:0000256" key="1">
    <source>
        <dbReference type="ARBA" id="ARBA00000830"/>
    </source>
</evidence>
<dbReference type="NCBIfam" id="TIGR01549">
    <property type="entry name" value="HAD-SF-IA-v1"/>
    <property type="match status" value="1"/>
</dbReference>
<dbReference type="SUPFAM" id="SSF56784">
    <property type="entry name" value="HAD-like"/>
    <property type="match status" value="1"/>
</dbReference>
<dbReference type="Pfam" id="PF13419">
    <property type="entry name" value="HAD_2"/>
    <property type="match status" value="1"/>
</dbReference>
<keyword evidence="6" id="KW-0479">Metal-binding</keyword>
<evidence type="ECO:0000256" key="8">
    <source>
        <dbReference type="ARBA" id="ARBA00022842"/>
    </source>
</evidence>
<dbReference type="SFLD" id="SFLDG01135">
    <property type="entry name" value="C1.5.6:_HAD__Beta-PGM__Phospha"/>
    <property type="match status" value="1"/>
</dbReference>
<dbReference type="PANTHER" id="PTHR43434:SF1">
    <property type="entry name" value="PHOSPHOGLYCOLATE PHOSPHATASE"/>
    <property type="match status" value="1"/>
</dbReference>
<dbReference type="PANTHER" id="PTHR43434">
    <property type="entry name" value="PHOSPHOGLYCOLATE PHOSPHATASE"/>
    <property type="match status" value="1"/>
</dbReference>
<evidence type="ECO:0000256" key="9">
    <source>
        <dbReference type="ARBA" id="ARBA00023277"/>
    </source>
</evidence>
<proteinExistence type="inferred from homology"/>
<dbReference type="InterPro" id="IPR037512">
    <property type="entry name" value="PGPase_prok"/>
</dbReference>
<dbReference type="InterPro" id="IPR023214">
    <property type="entry name" value="HAD_sf"/>
</dbReference>
<dbReference type="InterPro" id="IPR041492">
    <property type="entry name" value="HAD_2"/>
</dbReference>
<keyword evidence="9" id="KW-0119">Carbohydrate metabolism</keyword>
<dbReference type="SFLD" id="SFLDS00003">
    <property type="entry name" value="Haloacid_Dehalogenase"/>
    <property type="match status" value="1"/>
</dbReference>
<dbReference type="CDD" id="cd16417">
    <property type="entry name" value="HAD_PGPase"/>
    <property type="match status" value="1"/>
</dbReference>
<dbReference type="GO" id="GO:0005829">
    <property type="term" value="C:cytosol"/>
    <property type="evidence" value="ECO:0007669"/>
    <property type="project" value="TreeGrafter"/>
</dbReference>
<dbReference type="GO" id="GO:0008967">
    <property type="term" value="F:phosphoglycolate phosphatase activity"/>
    <property type="evidence" value="ECO:0007669"/>
    <property type="project" value="UniProtKB-EC"/>
</dbReference>
<dbReference type="NCBIfam" id="NF009695">
    <property type="entry name" value="PRK13222.1-2"/>
    <property type="match status" value="1"/>
</dbReference>
<evidence type="ECO:0000256" key="6">
    <source>
        <dbReference type="ARBA" id="ARBA00022723"/>
    </source>
</evidence>
<dbReference type="InterPro" id="IPR006549">
    <property type="entry name" value="HAD-SF_hydro_IIIA"/>
</dbReference>
<organism evidence="10">
    <name type="scientific">hydrothermal vent metagenome</name>
    <dbReference type="NCBI Taxonomy" id="652676"/>
    <lineage>
        <taxon>unclassified sequences</taxon>
        <taxon>metagenomes</taxon>
        <taxon>ecological metagenomes</taxon>
    </lineage>
</organism>
<gene>
    <name evidence="10" type="ORF">MNB_SV-15-1022</name>
</gene>
<evidence type="ECO:0000256" key="5">
    <source>
        <dbReference type="ARBA" id="ARBA00013078"/>
    </source>
</evidence>
<reference evidence="10" key="1">
    <citation type="submission" date="2016-10" db="EMBL/GenBank/DDBJ databases">
        <authorList>
            <person name="de Groot N.N."/>
        </authorList>
    </citation>
    <scope>NUCLEOTIDE SEQUENCE</scope>
</reference>
<evidence type="ECO:0000313" key="10">
    <source>
        <dbReference type="EMBL" id="SHO81750.1"/>
    </source>
</evidence>
<comment type="pathway">
    <text evidence="3">Organic acid metabolism; glycolate biosynthesis; glycolate from 2-phosphoglycolate: step 1/1.</text>
</comment>
<dbReference type="InterPro" id="IPR036412">
    <property type="entry name" value="HAD-like_sf"/>
</dbReference>
<dbReference type="EC" id="3.1.3.18" evidence="5"/>
<dbReference type="EMBL" id="FRYL01000049">
    <property type="protein sequence ID" value="SHO81750.1"/>
    <property type="molecule type" value="Genomic_DNA"/>
</dbReference>
<dbReference type="NCBIfam" id="TIGR01449">
    <property type="entry name" value="PGP_bact"/>
    <property type="match status" value="1"/>
</dbReference>
<dbReference type="Gene3D" id="1.10.150.240">
    <property type="entry name" value="Putative phosphatase, domain 2"/>
    <property type="match status" value="1"/>
</dbReference>
<comment type="cofactor">
    <cofactor evidence="2">
        <name>Mg(2+)</name>
        <dbReference type="ChEBI" id="CHEBI:18420"/>
    </cofactor>
</comment>
<protein>
    <recommendedName>
        <fullName evidence="5">phosphoglycolate phosphatase</fullName>
        <ecNumber evidence="5">3.1.3.18</ecNumber>
    </recommendedName>
</protein>
<dbReference type="InterPro" id="IPR023198">
    <property type="entry name" value="PGP-like_dom2"/>
</dbReference>
<dbReference type="InterPro" id="IPR050155">
    <property type="entry name" value="HAD-like_hydrolase_sf"/>
</dbReference>
<keyword evidence="7 10" id="KW-0378">Hydrolase</keyword>
<dbReference type="NCBIfam" id="TIGR01662">
    <property type="entry name" value="HAD-SF-IIIA"/>
    <property type="match status" value="1"/>
</dbReference>
<comment type="catalytic activity">
    <reaction evidence="1">
        <text>2-phosphoglycolate + H2O = glycolate + phosphate</text>
        <dbReference type="Rhea" id="RHEA:14369"/>
        <dbReference type="ChEBI" id="CHEBI:15377"/>
        <dbReference type="ChEBI" id="CHEBI:29805"/>
        <dbReference type="ChEBI" id="CHEBI:43474"/>
        <dbReference type="ChEBI" id="CHEBI:58033"/>
        <dbReference type="EC" id="3.1.3.18"/>
    </reaction>
</comment>
<sequence length="229" mass="25993">MKLKNKKLLIFDLDGTLIDSVPDLANAINFTLKKLNRDSFDEDIIRKWVGNGAITLVKRALSGSVDIVDNLDNELFQKAINIFLENYANNLCNDTKIYPNVKSSLEELKKRGYILTIVTNKPYKFIKPILESLDIEYLFEYYIGADTLDVKKPHPKPLLYVCNKFNIDIDNSVMIGDSKNDILAGISANIDTIGVTYGYNYNENISYYNPTIVVDNFEEILLSLEDSNG</sequence>
<keyword evidence="8" id="KW-0460">Magnesium</keyword>